<sequence>MRVLPRARSPLRQMLLGLRGSLVQIREQDARNTTSNVSYTFQFLGRAGAQQRRQTSR</sequence>
<dbReference type="AlphaFoldDB" id="A0A091DYT1"/>
<proteinExistence type="predicted"/>
<dbReference type="EMBL" id="KN120985">
    <property type="protein sequence ID" value="KFO37259.1"/>
    <property type="molecule type" value="Genomic_DNA"/>
</dbReference>
<gene>
    <name evidence="1" type="ORF">H920_01335</name>
</gene>
<dbReference type="Proteomes" id="UP000028990">
    <property type="component" value="Unassembled WGS sequence"/>
</dbReference>
<accession>A0A091DYT1</accession>
<reference evidence="1 2" key="1">
    <citation type="submission" date="2013-11" db="EMBL/GenBank/DDBJ databases">
        <title>The Damaraland mole rat (Fukomys damarensis) genome and evolution of African mole rats.</title>
        <authorList>
            <person name="Gladyshev V.N."/>
            <person name="Fang X."/>
        </authorList>
    </citation>
    <scope>NUCLEOTIDE SEQUENCE [LARGE SCALE GENOMIC DNA]</scope>
    <source>
        <tissue evidence="1">Liver</tissue>
    </source>
</reference>
<evidence type="ECO:0000313" key="1">
    <source>
        <dbReference type="EMBL" id="KFO37259.1"/>
    </source>
</evidence>
<evidence type="ECO:0000313" key="2">
    <source>
        <dbReference type="Proteomes" id="UP000028990"/>
    </source>
</evidence>
<organism evidence="1 2">
    <name type="scientific">Fukomys damarensis</name>
    <name type="common">Damaraland mole rat</name>
    <name type="synonym">Cryptomys damarensis</name>
    <dbReference type="NCBI Taxonomy" id="885580"/>
    <lineage>
        <taxon>Eukaryota</taxon>
        <taxon>Metazoa</taxon>
        <taxon>Chordata</taxon>
        <taxon>Craniata</taxon>
        <taxon>Vertebrata</taxon>
        <taxon>Euteleostomi</taxon>
        <taxon>Mammalia</taxon>
        <taxon>Eutheria</taxon>
        <taxon>Euarchontoglires</taxon>
        <taxon>Glires</taxon>
        <taxon>Rodentia</taxon>
        <taxon>Hystricomorpha</taxon>
        <taxon>Bathyergidae</taxon>
        <taxon>Fukomys</taxon>
    </lineage>
</organism>
<keyword evidence="2" id="KW-1185">Reference proteome</keyword>
<protein>
    <submittedName>
        <fullName evidence="1">Uncharacterized protein</fullName>
    </submittedName>
</protein>
<name>A0A091DYT1_FUKDA</name>